<protein>
    <submittedName>
        <fullName evidence="1">Uncharacterized protein</fullName>
    </submittedName>
</protein>
<dbReference type="Proteomes" id="UP000297014">
    <property type="component" value="Unassembled WGS sequence"/>
</dbReference>
<dbReference type="RefSeq" id="WP_003324434.1">
    <property type="nucleotide sequence ID" value="NZ_ALPT02000062.1"/>
</dbReference>
<name>A0A4S4JX04_ALKAL</name>
<dbReference type="EMBL" id="JALP01000198">
    <property type="protein sequence ID" value="THG89745.1"/>
    <property type="molecule type" value="Genomic_DNA"/>
</dbReference>
<reference evidence="1 2" key="1">
    <citation type="submission" date="2014-01" db="EMBL/GenBank/DDBJ databases">
        <title>Draft genome sequencing of Bacillus alcalophilus CGMCC 1.3604.</title>
        <authorList>
            <person name="Yang J."/>
            <person name="Diao L."/>
            <person name="Yang S."/>
        </authorList>
    </citation>
    <scope>NUCLEOTIDE SEQUENCE [LARGE SCALE GENOMIC DNA]</scope>
    <source>
        <strain evidence="1 2">CGMCC 1.3604</strain>
    </source>
</reference>
<evidence type="ECO:0000313" key="1">
    <source>
        <dbReference type="EMBL" id="THG89745.1"/>
    </source>
</evidence>
<dbReference type="Pfam" id="PF26149">
    <property type="entry name" value="YuzK"/>
    <property type="match status" value="1"/>
</dbReference>
<sequence length="47" mass="5695">MEKGLQQSHGMSLEEYNNSFEKRLQVEKEREKEYEMTKKMVDSLDKL</sequence>
<dbReference type="InterPro" id="IPR058676">
    <property type="entry name" value="YuzK"/>
</dbReference>
<gene>
    <name evidence="1" type="ORF">AJ85_15360</name>
</gene>
<proteinExistence type="predicted"/>
<accession>A0A4S4JX04</accession>
<comment type="caution">
    <text evidence="1">The sequence shown here is derived from an EMBL/GenBank/DDBJ whole genome shotgun (WGS) entry which is preliminary data.</text>
</comment>
<organism evidence="1 2">
    <name type="scientific">Alkalihalobacillus alcalophilus ATCC 27647 = CGMCC 1.3604</name>
    <dbReference type="NCBI Taxonomy" id="1218173"/>
    <lineage>
        <taxon>Bacteria</taxon>
        <taxon>Bacillati</taxon>
        <taxon>Bacillota</taxon>
        <taxon>Bacilli</taxon>
        <taxon>Bacillales</taxon>
        <taxon>Bacillaceae</taxon>
        <taxon>Alkalihalobacillus</taxon>
    </lineage>
</organism>
<dbReference type="AlphaFoldDB" id="A0A4S4JX04"/>
<evidence type="ECO:0000313" key="2">
    <source>
        <dbReference type="Proteomes" id="UP000297014"/>
    </source>
</evidence>